<dbReference type="PANTHER" id="PTHR11203">
    <property type="entry name" value="CLEAVAGE AND POLYADENYLATION SPECIFICITY FACTOR FAMILY MEMBER"/>
    <property type="match status" value="1"/>
</dbReference>
<dbReference type="InterPro" id="IPR036866">
    <property type="entry name" value="RibonucZ/Hydroxyglut_hydro"/>
</dbReference>
<evidence type="ECO:0000313" key="1">
    <source>
        <dbReference type="EMBL" id="SFH85942.1"/>
    </source>
</evidence>
<keyword evidence="2" id="KW-1185">Reference proteome</keyword>
<evidence type="ECO:0000313" key="2">
    <source>
        <dbReference type="Proteomes" id="UP000198670"/>
    </source>
</evidence>
<dbReference type="Gene3D" id="3.60.15.10">
    <property type="entry name" value="Ribonuclease Z/Hydroxyacylglutathione hydrolase-like"/>
    <property type="match status" value="1"/>
</dbReference>
<accession>A0A1I3DGP0</accession>
<gene>
    <name evidence="1" type="ORF">SAMN05444682_101459</name>
</gene>
<reference evidence="1 2" key="1">
    <citation type="submission" date="2016-10" db="EMBL/GenBank/DDBJ databases">
        <authorList>
            <person name="de Groot N.N."/>
        </authorList>
    </citation>
    <scope>NUCLEOTIDE SEQUENCE [LARGE SCALE GENOMIC DNA]</scope>
    <source>
        <strain evidence="1 2">RK1</strain>
    </source>
</reference>
<dbReference type="RefSeq" id="WP_090623620.1">
    <property type="nucleotide sequence ID" value="NZ_FOQO01000001.1"/>
</dbReference>
<dbReference type="OrthoDB" id="9803916at2"/>
<organism evidence="1 2">
    <name type="scientific">Parapedobacter indicus</name>
    <dbReference type="NCBI Taxonomy" id="1477437"/>
    <lineage>
        <taxon>Bacteria</taxon>
        <taxon>Pseudomonadati</taxon>
        <taxon>Bacteroidota</taxon>
        <taxon>Sphingobacteriia</taxon>
        <taxon>Sphingobacteriales</taxon>
        <taxon>Sphingobacteriaceae</taxon>
        <taxon>Parapedobacter</taxon>
    </lineage>
</organism>
<dbReference type="STRING" id="1477437.SAMN05444682_101459"/>
<dbReference type="GO" id="GO:0004521">
    <property type="term" value="F:RNA endonuclease activity"/>
    <property type="evidence" value="ECO:0007669"/>
    <property type="project" value="TreeGrafter"/>
</dbReference>
<dbReference type="EMBL" id="FOQO01000001">
    <property type="protein sequence ID" value="SFH85942.1"/>
    <property type="molecule type" value="Genomic_DNA"/>
</dbReference>
<dbReference type="InterPro" id="IPR050698">
    <property type="entry name" value="MBL"/>
</dbReference>
<dbReference type="AlphaFoldDB" id="A0A1I3DGP0"/>
<sequence length="317" mass="36463">MESILPDFLVKRQEGYYCRYGDFFIDPSLPVHRAVVSHAHADHASPGHDLIYCTPPTAAFMRYRYPRQPMDSFLQFSYRQAFDIGGVTLYFVAAGHMLGSAQIVMEYKGIRYLFTGDYKLQDDDTCEPLEVVQADVLITESTFADPQIAHPDPVTEIRKINDQSHHMLLGAYALGKAQRITSLINRYCPGRRVLVHHGILPLHRLYASLGITQLNYEPYNRREMKTSDAHHIYLVPPMTFNSYYRATNVIRVFASGWKHLQRSNDMDLYISDHVDWKDILNYVVQVNPREIWTVHGNGEHLVKHFAGYISVRALSGE</sequence>
<proteinExistence type="predicted"/>
<dbReference type="PANTHER" id="PTHR11203:SF49">
    <property type="entry name" value="BLL1145 PROTEIN"/>
    <property type="match status" value="1"/>
</dbReference>
<name>A0A1I3DGP0_9SPHI</name>
<dbReference type="Proteomes" id="UP000198670">
    <property type="component" value="Unassembled WGS sequence"/>
</dbReference>
<dbReference type="SUPFAM" id="SSF56281">
    <property type="entry name" value="Metallo-hydrolase/oxidoreductase"/>
    <property type="match status" value="1"/>
</dbReference>
<protein>
    <submittedName>
        <fullName evidence="1">Putative mRNA 3-end processing factor</fullName>
    </submittedName>
</protein>